<dbReference type="STRING" id="1165094.RINTHH_20760"/>
<dbReference type="Pfam" id="PF00582">
    <property type="entry name" value="Usp"/>
    <property type="match status" value="2"/>
</dbReference>
<dbReference type="InterPro" id="IPR006015">
    <property type="entry name" value="Universal_stress_UspA"/>
</dbReference>
<sequence length="287" mass="31597">MNRILLCTDGSIFSHSSYMYGVWLANRLNAKVNILHVSDARNQLIAGGSHLSGSIGIDASDILLQQLVALEYKKAKLNHQKANLILQDAESILTDGGVLALETMHKVGFLVDFLPELESKVDLIILGKRGETADFASGHLGANLERILRSSHKPCLVTSRQFNPITKLLLAYDSSKSCEQILLFLIDSPAFKGLDLHIISVTKSPEDVKTSLQLEQAEQKTLTVGFKPVCLSIQGNPETVIDKYIKENNINLLLMGAYGHSRIRHLVIGSTTTQILRSSDIPVLVFR</sequence>
<dbReference type="EMBL" id="CAIY01000084">
    <property type="protein sequence ID" value="CCH68231.1"/>
    <property type="molecule type" value="Genomic_DNA"/>
</dbReference>
<comment type="caution">
    <text evidence="3">The sequence shown here is derived from an EMBL/GenBank/DDBJ whole genome shotgun (WGS) entry which is preliminary data.</text>
</comment>
<reference evidence="3 4" key="1">
    <citation type="submission" date="2012-05" db="EMBL/GenBank/DDBJ databases">
        <authorList>
            <person name="Hilton J."/>
        </authorList>
    </citation>
    <scope>NUCLEOTIDE SEQUENCE [LARGE SCALE GENOMIC DNA]</scope>
    <source>
        <strain evidence="3 4">HH01</strain>
    </source>
</reference>
<dbReference type="RefSeq" id="WP_008235707.1">
    <property type="nucleotide sequence ID" value="NZ_CAIY01000084.1"/>
</dbReference>
<dbReference type="PRINTS" id="PR01438">
    <property type="entry name" value="UNVRSLSTRESS"/>
</dbReference>
<dbReference type="AlphaFoldDB" id="M1X6L0"/>
<reference evidence="4" key="2">
    <citation type="submission" date="2016-01" db="EMBL/GenBank/DDBJ databases">
        <title>Diatom-associated endosymboitic cyanobacterium lacks core nitrogen metabolism enzymes.</title>
        <authorList>
            <person name="Hilton J.A."/>
            <person name="Foster R.A."/>
            <person name="Tripp H.J."/>
            <person name="Carter B.J."/>
            <person name="Zehr J.P."/>
            <person name="Villareal T.A."/>
        </authorList>
    </citation>
    <scope>NUCLEOTIDE SEQUENCE [LARGE SCALE GENOMIC DNA]</scope>
    <source>
        <strain evidence="4">HH01</strain>
    </source>
</reference>
<feature type="domain" description="UspA" evidence="2">
    <location>
        <begin position="2"/>
        <end position="158"/>
    </location>
</feature>
<name>M1X6L0_9NOST</name>
<feature type="domain" description="UspA" evidence="2">
    <location>
        <begin position="166"/>
        <end position="287"/>
    </location>
</feature>
<dbReference type="CDD" id="cd00293">
    <property type="entry name" value="USP-like"/>
    <property type="match status" value="2"/>
</dbReference>
<evidence type="ECO:0000313" key="3">
    <source>
        <dbReference type="EMBL" id="CCH68231.1"/>
    </source>
</evidence>
<dbReference type="PANTHER" id="PTHR43010:SF1">
    <property type="entry name" value="USPA DOMAIN-CONTAINING PROTEIN"/>
    <property type="match status" value="1"/>
</dbReference>
<evidence type="ECO:0000256" key="1">
    <source>
        <dbReference type="ARBA" id="ARBA00008791"/>
    </source>
</evidence>
<organism evidence="3 4">
    <name type="scientific">Richelia intracellularis HH01</name>
    <dbReference type="NCBI Taxonomy" id="1165094"/>
    <lineage>
        <taxon>Bacteria</taxon>
        <taxon>Bacillati</taxon>
        <taxon>Cyanobacteriota</taxon>
        <taxon>Cyanophyceae</taxon>
        <taxon>Nostocales</taxon>
        <taxon>Nostocaceae</taxon>
        <taxon>Richelia</taxon>
    </lineage>
</organism>
<dbReference type="SUPFAM" id="SSF52402">
    <property type="entry name" value="Adenine nucleotide alpha hydrolases-like"/>
    <property type="match status" value="2"/>
</dbReference>
<gene>
    <name evidence="3" type="ORF">RINTHH_20760</name>
</gene>
<dbReference type="InterPro" id="IPR051688">
    <property type="entry name" value="USP_A"/>
</dbReference>
<keyword evidence="4" id="KW-1185">Reference proteome</keyword>
<dbReference type="Gene3D" id="3.40.50.12370">
    <property type="match status" value="1"/>
</dbReference>
<evidence type="ECO:0000259" key="2">
    <source>
        <dbReference type="Pfam" id="PF00582"/>
    </source>
</evidence>
<evidence type="ECO:0000313" key="4">
    <source>
        <dbReference type="Proteomes" id="UP000053051"/>
    </source>
</evidence>
<proteinExistence type="inferred from homology"/>
<protein>
    <submittedName>
        <fullName evidence="3">Universal stress protein family</fullName>
    </submittedName>
</protein>
<comment type="similarity">
    <text evidence="1">Belongs to the universal stress protein A family.</text>
</comment>
<dbReference type="InterPro" id="IPR006016">
    <property type="entry name" value="UspA"/>
</dbReference>
<dbReference type="OrthoDB" id="9777884at2"/>
<dbReference type="PANTHER" id="PTHR43010">
    <property type="entry name" value="UNIVERSAL STRESS PROTEIN SLR1230"/>
    <property type="match status" value="1"/>
</dbReference>
<dbReference type="Proteomes" id="UP000053051">
    <property type="component" value="Unassembled WGS sequence"/>
</dbReference>
<accession>M1X6L0</accession>